<sequence length="104" mass="12290">MEFCMKTYKNETQVQMLLESATFFLRILVELYAPRYQVIRYYVALNCSHYNPIMIQRLHQYLDKYTALQSATSLLCDISLDSDKLEDISKVHRKLFRSGVINSL</sequence>
<dbReference type="AlphaFoldDB" id="A0A0V1MC75"/>
<evidence type="ECO:0000313" key="2">
    <source>
        <dbReference type="Proteomes" id="UP000054843"/>
    </source>
</evidence>
<comment type="caution">
    <text evidence="1">The sequence shown here is derived from an EMBL/GenBank/DDBJ whole genome shotgun (WGS) entry which is preliminary data.</text>
</comment>
<gene>
    <name evidence="1" type="ORF">T10_10640</name>
</gene>
<organism evidence="1 2">
    <name type="scientific">Trichinella papuae</name>
    <dbReference type="NCBI Taxonomy" id="268474"/>
    <lineage>
        <taxon>Eukaryota</taxon>
        <taxon>Metazoa</taxon>
        <taxon>Ecdysozoa</taxon>
        <taxon>Nematoda</taxon>
        <taxon>Enoplea</taxon>
        <taxon>Dorylaimia</taxon>
        <taxon>Trichinellida</taxon>
        <taxon>Trichinellidae</taxon>
        <taxon>Trichinella</taxon>
    </lineage>
</organism>
<dbReference type="EMBL" id="JYDO01000135">
    <property type="protein sequence ID" value="KRZ69499.1"/>
    <property type="molecule type" value="Genomic_DNA"/>
</dbReference>
<protein>
    <submittedName>
        <fullName evidence="1">Uncharacterized protein</fullName>
    </submittedName>
</protein>
<evidence type="ECO:0000313" key="1">
    <source>
        <dbReference type="EMBL" id="KRZ69499.1"/>
    </source>
</evidence>
<proteinExistence type="predicted"/>
<name>A0A0V1MC75_9BILA</name>
<dbReference type="Proteomes" id="UP000054843">
    <property type="component" value="Unassembled WGS sequence"/>
</dbReference>
<keyword evidence="2" id="KW-1185">Reference proteome</keyword>
<reference evidence="1 2" key="1">
    <citation type="submission" date="2015-01" db="EMBL/GenBank/DDBJ databases">
        <title>Evolution of Trichinella species and genotypes.</title>
        <authorList>
            <person name="Korhonen P.K."/>
            <person name="Edoardo P."/>
            <person name="Giuseppe L.R."/>
            <person name="Gasser R.B."/>
        </authorList>
    </citation>
    <scope>NUCLEOTIDE SEQUENCE [LARGE SCALE GENOMIC DNA]</scope>
    <source>
        <strain evidence="1">ISS1980</strain>
    </source>
</reference>
<accession>A0A0V1MC75</accession>